<evidence type="ECO:0000313" key="3">
    <source>
        <dbReference type="Proteomes" id="UP000707451"/>
    </source>
</evidence>
<evidence type="ECO:0000313" key="2">
    <source>
        <dbReference type="EMBL" id="KAG9068230.1"/>
    </source>
</evidence>
<dbReference type="AlphaFoldDB" id="A0A9P8BU25"/>
<gene>
    <name evidence="2" type="ORF">KI688_011825</name>
</gene>
<dbReference type="EMBL" id="JAHRHY010000007">
    <property type="protein sequence ID" value="KAG9068230.1"/>
    <property type="molecule type" value="Genomic_DNA"/>
</dbReference>
<dbReference type="OrthoDB" id="2426605at2759"/>
<sequence>MKLQSRGELKKLIERNEQDGWKFTIEDTEDKLLTEPQLVKYTFGQFKIHGHAVTVLDEHFVSKFKNYSVGTGPHFKKAIRPQMQTSTSAPKHGCMFEQSMTIVPLGRWWSKPSGPDMVFIIRIDGTRMVPDSAQLKLHQKSSSFSENNRKDALSTVSAPKIEGHAKNIRKYCQENVYISMIATYPTKRTLNLPALPDATIDSSGMQHVVIHVGDANFGDIFPKELVEFIDKLKNAGERSAGGDDGDGDDRTEKQRG</sequence>
<evidence type="ECO:0000256" key="1">
    <source>
        <dbReference type="SAM" id="MobiDB-lite"/>
    </source>
</evidence>
<protein>
    <submittedName>
        <fullName evidence="2">Uncharacterized protein</fullName>
    </submittedName>
</protein>
<accession>A0A9P8BU25</accession>
<name>A0A9P8BU25_9FUNG</name>
<keyword evidence="3" id="KW-1185">Reference proteome</keyword>
<proteinExistence type="predicted"/>
<reference evidence="2" key="1">
    <citation type="submission" date="2021-06" db="EMBL/GenBank/DDBJ databases">
        <title>Genome Sequence of Mortierella hyaline Strain SCG-10, a Cold-Adapted, Nitrate-Reducing Fungus Isolated from Soil in Minnesota, USA.</title>
        <authorList>
            <person name="Aldossari N."/>
        </authorList>
    </citation>
    <scope>NUCLEOTIDE SEQUENCE</scope>
    <source>
        <strain evidence="2">SCG-10</strain>
    </source>
</reference>
<feature type="region of interest" description="Disordered" evidence="1">
    <location>
        <begin position="236"/>
        <end position="256"/>
    </location>
</feature>
<organism evidence="2 3">
    <name type="scientific">Linnemannia hyalina</name>
    <dbReference type="NCBI Taxonomy" id="64524"/>
    <lineage>
        <taxon>Eukaryota</taxon>
        <taxon>Fungi</taxon>
        <taxon>Fungi incertae sedis</taxon>
        <taxon>Mucoromycota</taxon>
        <taxon>Mortierellomycotina</taxon>
        <taxon>Mortierellomycetes</taxon>
        <taxon>Mortierellales</taxon>
        <taxon>Mortierellaceae</taxon>
        <taxon>Linnemannia</taxon>
    </lineage>
</organism>
<comment type="caution">
    <text evidence="2">The sequence shown here is derived from an EMBL/GenBank/DDBJ whole genome shotgun (WGS) entry which is preliminary data.</text>
</comment>
<dbReference type="Proteomes" id="UP000707451">
    <property type="component" value="Unassembled WGS sequence"/>
</dbReference>